<evidence type="ECO:0000256" key="4">
    <source>
        <dbReference type="ARBA" id="ARBA00023125"/>
    </source>
</evidence>
<keyword evidence="10" id="KW-1185">Reference proteome</keyword>
<dbReference type="InParanoid" id="W2S798"/>
<dbReference type="GeneID" id="19978467"/>
<evidence type="ECO:0000256" key="3">
    <source>
        <dbReference type="ARBA" id="ARBA00023015"/>
    </source>
</evidence>
<dbReference type="eggNOG" id="ENOG502QRRW">
    <property type="taxonomic scope" value="Eukaryota"/>
</dbReference>
<dbReference type="Gene3D" id="4.10.240.10">
    <property type="entry name" value="Zn(2)-C6 fungal-type DNA-binding domain"/>
    <property type="match status" value="1"/>
</dbReference>
<keyword evidence="7" id="KW-0812">Transmembrane</keyword>
<dbReference type="GO" id="GO:0006351">
    <property type="term" value="P:DNA-templated transcription"/>
    <property type="evidence" value="ECO:0007669"/>
    <property type="project" value="InterPro"/>
</dbReference>
<dbReference type="AlphaFoldDB" id="W2S798"/>
<evidence type="ECO:0000256" key="6">
    <source>
        <dbReference type="ARBA" id="ARBA00023242"/>
    </source>
</evidence>
<gene>
    <name evidence="9" type="ORF">HMPREF1541_11128</name>
</gene>
<keyword evidence="7" id="KW-1133">Transmembrane helix</keyword>
<evidence type="ECO:0000313" key="9">
    <source>
        <dbReference type="EMBL" id="ETN43804.1"/>
    </source>
</evidence>
<reference evidence="9 10" key="1">
    <citation type="submission" date="2013-03" db="EMBL/GenBank/DDBJ databases">
        <title>The Genome Sequence of Phialophora europaea CBS 101466.</title>
        <authorList>
            <consortium name="The Broad Institute Genomics Platform"/>
            <person name="Cuomo C."/>
            <person name="de Hoog S."/>
            <person name="Gorbushina A."/>
            <person name="Walker B."/>
            <person name="Young S.K."/>
            <person name="Zeng Q."/>
            <person name="Gargeya S."/>
            <person name="Fitzgerald M."/>
            <person name="Haas B."/>
            <person name="Abouelleil A."/>
            <person name="Allen A.W."/>
            <person name="Alvarado L."/>
            <person name="Arachchi H.M."/>
            <person name="Berlin A.M."/>
            <person name="Chapman S.B."/>
            <person name="Gainer-Dewar J."/>
            <person name="Goldberg J."/>
            <person name="Griggs A."/>
            <person name="Gujja S."/>
            <person name="Hansen M."/>
            <person name="Howarth C."/>
            <person name="Imamovic A."/>
            <person name="Ireland A."/>
            <person name="Larimer J."/>
            <person name="McCowan C."/>
            <person name="Murphy C."/>
            <person name="Pearson M."/>
            <person name="Poon T.W."/>
            <person name="Priest M."/>
            <person name="Roberts A."/>
            <person name="Saif S."/>
            <person name="Shea T."/>
            <person name="Sisk P."/>
            <person name="Sykes S."/>
            <person name="Wortman J."/>
            <person name="Nusbaum C."/>
            <person name="Birren B."/>
        </authorList>
    </citation>
    <scope>NUCLEOTIDE SEQUENCE [LARGE SCALE GENOMIC DNA]</scope>
    <source>
        <strain evidence="9 10">CBS 101466</strain>
    </source>
</reference>
<evidence type="ECO:0000313" key="10">
    <source>
        <dbReference type="Proteomes" id="UP000030752"/>
    </source>
</evidence>
<dbReference type="GO" id="GO:0000981">
    <property type="term" value="F:DNA-binding transcription factor activity, RNA polymerase II-specific"/>
    <property type="evidence" value="ECO:0007669"/>
    <property type="project" value="InterPro"/>
</dbReference>
<keyword evidence="5" id="KW-0804">Transcription</keyword>
<dbReference type="CDD" id="cd00067">
    <property type="entry name" value="GAL4"/>
    <property type="match status" value="1"/>
</dbReference>
<keyword evidence="4" id="KW-0238">DNA-binding</keyword>
<dbReference type="STRING" id="1220924.W2S798"/>
<dbReference type="OrthoDB" id="2441642at2759"/>
<evidence type="ECO:0000256" key="2">
    <source>
        <dbReference type="ARBA" id="ARBA00022833"/>
    </source>
</evidence>
<dbReference type="RefSeq" id="XP_008714019.1">
    <property type="nucleotide sequence ID" value="XM_008715797.1"/>
</dbReference>
<keyword evidence="1" id="KW-0479">Metal-binding</keyword>
<dbReference type="VEuPathDB" id="FungiDB:HMPREF1541_11128"/>
<feature type="transmembrane region" description="Helical" evidence="7">
    <location>
        <begin position="214"/>
        <end position="234"/>
    </location>
</feature>
<accession>W2S798</accession>
<keyword evidence="2" id="KW-0862">Zinc</keyword>
<name>W2S798_CYPE1</name>
<keyword evidence="6" id="KW-0539">Nucleus</keyword>
<dbReference type="Pfam" id="PF00172">
    <property type="entry name" value="Zn_clus"/>
    <property type="match status" value="1"/>
</dbReference>
<evidence type="ECO:0000256" key="5">
    <source>
        <dbReference type="ARBA" id="ARBA00023163"/>
    </source>
</evidence>
<evidence type="ECO:0000259" key="8">
    <source>
        <dbReference type="PROSITE" id="PS50048"/>
    </source>
</evidence>
<proteinExistence type="predicted"/>
<dbReference type="Proteomes" id="UP000030752">
    <property type="component" value="Unassembled WGS sequence"/>
</dbReference>
<feature type="domain" description="Zn(2)-C6 fungal-type" evidence="8">
    <location>
        <begin position="13"/>
        <end position="45"/>
    </location>
</feature>
<dbReference type="PROSITE" id="PS50048">
    <property type="entry name" value="ZN2_CY6_FUNGAL_2"/>
    <property type="match status" value="1"/>
</dbReference>
<dbReference type="HOGENOM" id="CLU_044368_0_0_1"/>
<sequence length="395" mass="43944">MKSSRYAVTRQKACQQCIRTKTKCDRLFGSKICKRCSQKAIECSYAGLPPSDRSHEADLTNVSLDAVHATSSVAVPDLEHDIAIETLPTASPAVGSASTALLCPIDADGIRNRWLNAYIPTPQQKPKNYPASISTLIHRILKAYTGMAIKGKALPPFIHFSQALATNMPSPLATCLSLVRMCDNPSAGSESSLMDVLQREMDKLYEWRGTCDHVFLLAAFQAYLLYSMIVFFHFSSGSSALLRQAMINIQELASATARQGLVCPEELGHARPVWESWCIAEAKRRTLYTMYLFDSLLSSQEGLPTFIGTELTGLPAPSARSLWYAQTRQTWEHAYNRALVEWPDVGLRIDELWPIPPDLDEAGINNRRSRVDRWLEDVDEYGTMMYAVTSCTHGG</sequence>
<dbReference type="PANTHER" id="PTHR47660:SF3">
    <property type="entry name" value="FINGER DOMAIN PROTEIN, PUTATIVE (AFU_ORTHOLOGUE AFUA_4G03310)-RELATED"/>
    <property type="match status" value="1"/>
</dbReference>
<evidence type="ECO:0000256" key="1">
    <source>
        <dbReference type="ARBA" id="ARBA00022723"/>
    </source>
</evidence>
<keyword evidence="7" id="KW-0472">Membrane</keyword>
<dbReference type="InterPro" id="IPR036864">
    <property type="entry name" value="Zn2-C6_fun-type_DNA-bd_sf"/>
</dbReference>
<organism evidence="9 10">
    <name type="scientific">Cyphellophora europaea (strain CBS 101466)</name>
    <name type="common">Phialophora europaea</name>
    <dbReference type="NCBI Taxonomy" id="1220924"/>
    <lineage>
        <taxon>Eukaryota</taxon>
        <taxon>Fungi</taxon>
        <taxon>Dikarya</taxon>
        <taxon>Ascomycota</taxon>
        <taxon>Pezizomycotina</taxon>
        <taxon>Eurotiomycetes</taxon>
        <taxon>Chaetothyriomycetidae</taxon>
        <taxon>Chaetothyriales</taxon>
        <taxon>Cyphellophoraceae</taxon>
        <taxon>Cyphellophora</taxon>
    </lineage>
</organism>
<dbReference type="GO" id="GO:0008270">
    <property type="term" value="F:zinc ion binding"/>
    <property type="evidence" value="ECO:0007669"/>
    <property type="project" value="InterPro"/>
</dbReference>
<dbReference type="SUPFAM" id="SSF57701">
    <property type="entry name" value="Zn2/Cys6 DNA-binding domain"/>
    <property type="match status" value="1"/>
</dbReference>
<keyword evidence="3" id="KW-0805">Transcription regulation</keyword>
<evidence type="ECO:0000256" key="7">
    <source>
        <dbReference type="SAM" id="Phobius"/>
    </source>
</evidence>
<dbReference type="PANTHER" id="PTHR47660">
    <property type="entry name" value="TRANSCRIPTION FACTOR WITH C2H2 AND ZN(2)-CYS(6) DNA BINDING DOMAIN (EUROFUNG)-RELATED-RELATED"/>
    <property type="match status" value="1"/>
</dbReference>
<dbReference type="GO" id="GO:0003677">
    <property type="term" value="F:DNA binding"/>
    <property type="evidence" value="ECO:0007669"/>
    <property type="project" value="UniProtKB-KW"/>
</dbReference>
<dbReference type="InterPro" id="IPR001138">
    <property type="entry name" value="Zn2Cys6_DnaBD"/>
</dbReference>
<protein>
    <recommendedName>
        <fullName evidence="8">Zn(2)-C6 fungal-type domain-containing protein</fullName>
    </recommendedName>
</protein>
<dbReference type="EMBL" id="KI635847">
    <property type="protein sequence ID" value="ETN43804.1"/>
    <property type="molecule type" value="Genomic_DNA"/>
</dbReference>